<dbReference type="Proteomes" id="UP001171606">
    <property type="component" value="Unassembled WGS sequence"/>
</dbReference>
<name>A0ABT8P741_9BURK</name>
<gene>
    <name evidence="1" type="ORF">QZM52_06285</name>
</gene>
<proteinExistence type="predicted"/>
<comment type="caution">
    <text evidence="1">The sequence shown here is derived from an EMBL/GenBank/DDBJ whole genome shotgun (WGS) entry which is preliminary data.</text>
</comment>
<dbReference type="EMBL" id="JAUJSQ010000002">
    <property type="protein sequence ID" value="MDN7930899.1"/>
    <property type="molecule type" value="Genomic_DNA"/>
</dbReference>
<reference evidence="1" key="1">
    <citation type="submission" date="2023-07" db="EMBL/GenBank/DDBJ databases">
        <title>A collection of bacterial strains from the Burkholderia cepacia Research Laboratory and Repository.</title>
        <authorList>
            <person name="Lipuma J."/>
            <person name="Spilker T."/>
            <person name="Caverly L."/>
        </authorList>
    </citation>
    <scope>NUCLEOTIDE SEQUENCE</scope>
    <source>
        <strain evidence="1">AU42020</strain>
    </source>
</reference>
<sequence length="340" mass="39291">MISTADITIVFQGNVTPFTSSNGDSFLNFANVTRATLPNASIILSTWEGVEVPHNAPVDKIIRSKDPGSLPGVKFDDKPSNLNRQLVSTLAGLEQVKTRYAIKLRTDCSLEHAGFLEQYDTFRKIDPHGEDRIATSAFFTLDPTIFEHMPFHVSDWFHFSTAEQLLKYWSAPLMTKDDASHYERYKFAKHSSYLDRKFRSRLAVEQYLGVTFAKKLGYSVPQFHNDTPQHILAAHEDFITRHLLVLDPWQAGLCFPKYFWAYKSNMQWMNCIMFLDWYRMYVDKFNPTTIDSGLYEAAMKRVRQKARVRAGAKLIDPFGKLWYSHKFDAVAGRALRWMMN</sequence>
<dbReference type="RefSeq" id="WP_301754832.1">
    <property type="nucleotide sequence ID" value="NZ_JAUJSQ010000002.1"/>
</dbReference>
<accession>A0ABT8P741</accession>
<dbReference type="InterPro" id="IPR011122">
    <property type="entry name" value="WavE"/>
</dbReference>
<organism evidence="1 2">
    <name type="scientific">Burkholderia metallica</name>
    <dbReference type="NCBI Taxonomy" id="488729"/>
    <lineage>
        <taxon>Bacteria</taxon>
        <taxon>Pseudomonadati</taxon>
        <taxon>Pseudomonadota</taxon>
        <taxon>Betaproteobacteria</taxon>
        <taxon>Burkholderiales</taxon>
        <taxon>Burkholderiaceae</taxon>
        <taxon>Burkholderia</taxon>
        <taxon>Burkholderia cepacia complex</taxon>
    </lineage>
</organism>
<evidence type="ECO:0000313" key="1">
    <source>
        <dbReference type="EMBL" id="MDN7930899.1"/>
    </source>
</evidence>
<protein>
    <submittedName>
        <fullName evidence="1">WavE lipopolysaccharide synthesis family protein</fullName>
    </submittedName>
</protein>
<dbReference type="Pfam" id="PF07507">
    <property type="entry name" value="WavE"/>
    <property type="match status" value="1"/>
</dbReference>
<evidence type="ECO:0000313" key="2">
    <source>
        <dbReference type="Proteomes" id="UP001171606"/>
    </source>
</evidence>
<keyword evidence="2" id="KW-1185">Reference proteome</keyword>